<organism evidence="4 5">
    <name type="scientific">Aneurinibacillus soli</name>
    <dbReference type="NCBI Taxonomy" id="1500254"/>
    <lineage>
        <taxon>Bacteria</taxon>
        <taxon>Bacillati</taxon>
        <taxon>Bacillota</taxon>
        <taxon>Bacilli</taxon>
        <taxon>Bacillales</taxon>
        <taxon>Paenibacillaceae</taxon>
        <taxon>Aneurinibacillus group</taxon>
        <taxon>Aneurinibacillus</taxon>
    </lineage>
</organism>
<dbReference type="InterPro" id="IPR050807">
    <property type="entry name" value="TransReg_Diox_bact_type"/>
</dbReference>
<dbReference type="SMART" id="SM00530">
    <property type="entry name" value="HTH_XRE"/>
    <property type="match status" value="1"/>
</dbReference>
<accession>A0A0U5BA33</accession>
<dbReference type="KEGG" id="asoc:CB4_02628"/>
<dbReference type="EMBL" id="AP017312">
    <property type="protein sequence ID" value="BAU28454.1"/>
    <property type="molecule type" value="Genomic_DNA"/>
</dbReference>
<dbReference type="Gene3D" id="1.10.260.40">
    <property type="entry name" value="lambda repressor-like DNA-binding domains"/>
    <property type="match status" value="1"/>
</dbReference>
<dbReference type="InterPro" id="IPR010982">
    <property type="entry name" value="Lambda_DNA-bd_dom_sf"/>
</dbReference>
<name>A0A0U5BA33_9BACL</name>
<dbReference type="CDD" id="cd02209">
    <property type="entry name" value="cupin_XRE_C"/>
    <property type="match status" value="1"/>
</dbReference>
<keyword evidence="2" id="KW-0238">DNA-binding</keyword>
<keyword evidence="3" id="KW-0804">Transcription</keyword>
<dbReference type="Pfam" id="PF07883">
    <property type="entry name" value="Cupin_2"/>
    <property type="match status" value="1"/>
</dbReference>
<evidence type="ECO:0000256" key="2">
    <source>
        <dbReference type="ARBA" id="ARBA00023125"/>
    </source>
</evidence>
<dbReference type="InterPro" id="IPR013096">
    <property type="entry name" value="Cupin_2"/>
</dbReference>
<dbReference type="Pfam" id="PF01381">
    <property type="entry name" value="HTH_3"/>
    <property type="match status" value="1"/>
</dbReference>
<dbReference type="Proteomes" id="UP000217696">
    <property type="component" value="Chromosome"/>
</dbReference>
<dbReference type="PANTHER" id="PTHR46797">
    <property type="entry name" value="HTH-TYPE TRANSCRIPTIONAL REGULATOR"/>
    <property type="match status" value="1"/>
</dbReference>
<dbReference type="PANTHER" id="PTHR46797:SF23">
    <property type="entry name" value="HTH-TYPE TRANSCRIPTIONAL REGULATOR SUTR"/>
    <property type="match status" value="1"/>
</dbReference>
<dbReference type="InterPro" id="IPR011051">
    <property type="entry name" value="RmlC_Cupin_sf"/>
</dbReference>
<evidence type="ECO:0000313" key="4">
    <source>
        <dbReference type="EMBL" id="BAU28454.1"/>
    </source>
</evidence>
<dbReference type="GO" id="GO:0003700">
    <property type="term" value="F:DNA-binding transcription factor activity"/>
    <property type="evidence" value="ECO:0007669"/>
    <property type="project" value="TreeGrafter"/>
</dbReference>
<reference evidence="4 5" key="1">
    <citation type="submission" date="2015-12" db="EMBL/GenBank/DDBJ databases">
        <title>Genome sequence of Aneurinibacillus soli.</title>
        <authorList>
            <person name="Lee J.S."/>
            <person name="Lee K.C."/>
            <person name="Kim K.K."/>
            <person name="Lee B.W."/>
        </authorList>
    </citation>
    <scope>NUCLEOTIDE SEQUENCE [LARGE SCALE GENOMIC DNA]</scope>
    <source>
        <strain evidence="4 5">CB4</strain>
    </source>
</reference>
<proteinExistence type="predicted"/>
<keyword evidence="5" id="KW-1185">Reference proteome</keyword>
<dbReference type="Gene3D" id="2.60.120.10">
    <property type="entry name" value="Jelly Rolls"/>
    <property type="match status" value="1"/>
</dbReference>
<dbReference type="CDD" id="cd00093">
    <property type="entry name" value="HTH_XRE"/>
    <property type="match status" value="1"/>
</dbReference>
<gene>
    <name evidence="4" type="primary">puuR_1</name>
    <name evidence="4" type="ORF">CB4_02628</name>
</gene>
<evidence type="ECO:0000313" key="5">
    <source>
        <dbReference type="Proteomes" id="UP000217696"/>
    </source>
</evidence>
<dbReference type="SUPFAM" id="SSF51182">
    <property type="entry name" value="RmlC-like cupins"/>
    <property type="match status" value="1"/>
</dbReference>
<protein>
    <submittedName>
        <fullName evidence="4">HTH-type transcriptional regulator PuuR</fullName>
    </submittedName>
</protein>
<evidence type="ECO:0000256" key="3">
    <source>
        <dbReference type="ARBA" id="ARBA00023163"/>
    </source>
</evidence>
<dbReference type="InterPro" id="IPR014710">
    <property type="entry name" value="RmlC-like_jellyroll"/>
</dbReference>
<dbReference type="SUPFAM" id="SSF47413">
    <property type="entry name" value="lambda repressor-like DNA-binding domains"/>
    <property type="match status" value="1"/>
</dbReference>
<dbReference type="AlphaFoldDB" id="A0A0U5BA33"/>
<sequence length="184" mass="20634">MHSINLNIGKNFKRIRTERNLSLDKMSELTGVSKAMLGQIERGESNPTITTLWKIASGLHISFSSLLAEDTPLVTLVDARTIDPVVENDEKYRVYPLFPFHPKKQFEIFSLVLEPGGSHESEGHTTGVEEYVIVGSGTLEFVMEQEIYHVTQGSALHFQADRPHCYRNAGTSPVICSVIIHYPH</sequence>
<dbReference type="InterPro" id="IPR001387">
    <property type="entry name" value="Cro/C1-type_HTH"/>
</dbReference>
<keyword evidence="1" id="KW-0805">Transcription regulation</keyword>
<dbReference type="GO" id="GO:0003677">
    <property type="term" value="F:DNA binding"/>
    <property type="evidence" value="ECO:0007669"/>
    <property type="project" value="UniProtKB-KW"/>
</dbReference>
<dbReference type="OrthoDB" id="9781521at2"/>
<dbReference type="GO" id="GO:0005829">
    <property type="term" value="C:cytosol"/>
    <property type="evidence" value="ECO:0007669"/>
    <property type="project" value="TreeGrafter"/>
</dbReference>
<evidence type="ECO:0000256" key="1">
    <source>
        <dbReference type="ARBA" id="ARBA00023015"/>
    </source>
</evidence>
<dbReference type="RefSeq" id="WP_096466207.1">
    <property type="nucleotide sequence ID" value="NZ_AP017312.1"/>
</dbReference>
<dbReference type="PROSITE" id="PS50943">
    <property type="entry name" value="HTH_CROC1"/>
    <property type="match status" value="1"/>
</dbReference>